<feature type="transmembrane region" description="Helical" evidence="1">
    <location>
        <begin position="231"/>
        <end position="252"/>
    </location>
</feature>
<feature type="transmembrane region" description="Helical" evidence="1">
    <location>
        <begin position="181"/>
        <end position="201"/>
    </location>
</feature>
<feature type="transmembrane region" description="Helical" evidence="1">
    <location>
        <begin position="53"/>
        <end position="74"/>
    </location>
</feature>
<keyword evidence="1" id="KW-0812">Transmembrane</keyword>
<protein>
    <submittedName>
        <fullName evidence="2">Membrane protein</fullName>
    </submittedName>
</protein>
<gene>
    <name evidence="2" type="ordered locus">PECL_679</name>
</gene>
<dbReference type="RefSeq" id="WP_014215168.1">
    <property type="nucleotide sequence ID" value="NC_016605.1"/>
</dbReference>
<keyword evidence="1" id="KW-1133">Transmembrane helix</keyword>
<feature type="transmembrane region" description="Helical" evidence="1">
    <location>
        <begin position="20"/>
        <end position="41"/>
    </location>
</feature>
<dbReference type="STRING" id="701521.PECL_679"/>
<dbReference type="KEGG" id="pce:PECL_679"/>
<dbReference type="HOGENOM" id="CLU_092380_1_0_9"/>
<evidence type="ECO:0000256" key="1">
    <source>
        <dbReference type="SAM" id="Phobius"/>
    </source>
</evidence>
<dbReference type="EMBL" id="CP003137">
    <property type="protein sequence ID" value="AEV94971.1"/>
    <property type="molecule type" value="Genomic_DNA"/>
</dbReference>
<dbReference type="Proteomes" id="UP000005444">
    <property type="component" value="Chromosome"/>
</dbReference>
<accession>G8PCI6</accession>
<dbReference type="eggNOG" id="ENOG502ZHCF">
    <property type="taxonomic scope" value="Bacteria"/>
</dbReference>
<feature type="transmembrane region" description="Helical" evidence="1">
    <location>
        <begin position="95"/>
        <end position="114"/>
    </location>
</feature>
<organism evidence="2 3">
    <name type="scientific">Pediococcus claussenii (strain ATCC BAA-344 / DSM 14800 / JCM 18046 / KCTC 3811 / LMG 21948 / P06)</name>
    <dbReference type="NCBI Taxonomy" id="701521"/>
    <lineage>
        <taxon>Bacteria</taxon>
        <taxon>Bacillati</taxon>
        <taxon>Bacillota</taxon>
        <taxon>Bacilli</taxon>
        <taxon>Lactobacillales</taxon>
        <taxon>Lactobacillaceae</taxon>
        <taxon>Pediococcus</taxon>
    </lineage>
</organism>
<evidence type="ECO:0000313" key="3">
    <source>
        <dbReference type="Proteomes" id="UP000005444"/>
    </source>
</evidence>
<name>G8PCI6_PEDCP</name>
<dbReference type="PATRIC" id="fig|701521.8.peg.648"/>
<dbReference type="AlphaFoldDB" id="G8PCI6"/>
<sequence length="261" mass="29488">MNKLSRVVQYDLGHYLKTILIIYAWLVGLTVLLPLSISWIGGGTNLLKMVASLLSNTLLAVIAINIVILFVLGVQTYDRFAFMIQNGISRKTSWYAKWLSLFVTAFIVNLYNFGMSIGTYASNSSYKAVGYLEIYGLFFANRIVSFTVMFLFTLVAMMMIYSIGMMLGGIMAPFERKNRRYILVGAPIVAILLVSLIVRLINHNVIKMEQIVSFFKIIIGYSSELGYCNPMVPLSVMLLIMVLCSLLSYVLYRKLKIKRGE</sequence>
<reference evidence="2 3" key="1">
    <citation type="journal article" date="2012" name="J. Bacteriol.">
        <title>Complete Genome Sequence of the Beer Spoilage Organism Pediococcus claussenii ATCC BAA-344T.</title>
        <authorList>
            <person name="Pittet V."/>
            <person name="Abegunde T."/>
            <person name="Marfleet T."/>
            <person name="Haakensen M."/>
            <person name="Morrow K."/>
            <person name="Jayaprakash T."/>
            <person name="Schroeder K."/>
            <person name="Trost B."/>
            <person name="Byrns S."/>
            <person name="Bergsveinson J."/>
            <person name="Kusalik A."/>
            <person name="Ziola B."/>
        </authorList>
    </citation>
    <scope>NUCLEOTIDE SEQUENCE [LARGE SCALE GENOMIC DNA]</scope>
    <source>
        <strain evidence="2 3">ATCC BAA-344</strain>
    </source>
</reference>
<feature type="transmembrane region" description="Helical" evidence="1">
    <location>
        <begin position="134"/>
        <end position="160"/>
    </location>
</feature>
<keyword evidence="1" id="KW-0472">Membrane</keyword>
<evidence type="ECO:0000313" key="2">
    <source>
        <dbReference type="EMBL" id="AEV94971.1"/>
    </source>
</evidence>
<proteinExistence type="predicted"/>
<keyword evidence="3" id="KW-1185">Reference proteome</keyword>